<accession>A0AAN7T4D1</accession>
<dbReference type="InterPro" id="IPR019401">
    <property type="entry name" value="Znf_CHCC"/>
</dbReference>
<evidence type="ECO:0000313" key="4">
    <source>
        <dbReference type="Proteomes" id="UP001309876"/>
    </source>
</evidence>
<protein>
    <recommendedName>
        <fullName evidence="2">Zinc finger CHCC-type domain-containing protein</fullName>
    </recommendedName>
</protein>
<dbReference type="GO" id="GO:0006120">
    <property type="term" value="P:mitochondrial electron transport, NADH to ubiquinone"/>
    <property type="evidence" value="ECO:0007669"/>
    <property type="project" value="TreeGrafter"/>
</dbReference>
<feature type="compositionally biased region" description="Polar residues" evidence="1">
    <location>
        <begin position="47"/>
        <end position="64"/>
    </location>
</feature>
<dbReference type="EMBL" id="JAVRRJ010000002">
    <property type="protein sequence ID" value="KAK5088343.1"/>
    <property type="molecule type" value="Genomic_DNA"/>
</dbReference>
<feature type="compositionally biased region" description="Polar residues" evidence="1">
    <location>
        <begin position="17"/>
        <end position="33"/>
    </location>
</feature>
<dbReference type="PANTHER" id="PTHR13156:SF0">
    <property type="entry name" value="NADH DEHYDROGENASE [UBIQUINONE] IRON-SULFUR PROTEIN 6, MITOCHONDRIAL"/>
    <property type="match status" value="1"/>
</dbReference>
<feature type="region of interest" description="Disordered" evidence="1">
    <location>
        <begin position="220"/>
        <end position="252"/>
    </location>
</feature>
<gene>
    <name evidence="3" type="ORF">LTR05_002561</name>
</gene>
<feature type="region of interest" description="Disordered" evidence="1">
    <location>
        <begin position="17"/>
        <end position="68"/>
    </location>
</feature>
<dbReference type="FunFam" id="2.60.260.40:FF:000003">
    <property type="entry name" value="NADH dehydrogenase [ubiquinone] iron-sulfur protein 6, mitochondrial"/>
    <property type="match status" value="1"/>
</dbReference>
<comment type="caution">
    <text evidence="3">The sequence shown here is derived from an EMBL/GenBank/DDBJ whole genome shotgun (WGS) entry which is preliminary data.</text>
</comment>
<dbReference type="GO" id="GO:0005739">
    <property type="term" value="C:mitochondrion"/>
    <property type="evidence" value="ECO:0007669"/>
    <property type="project" value="GOC"/>
</dbReference>
<dbReference type="PANTHER" id="PTHR13156">
    <property type="entry name" value="NADH-UBIQUINONE OXIDOREDUCTASE 13 KD-A SUBUNIT"/>
    <property type="match status" value="1"/>
</dbReference>
<evidence type="ECO:0000256" key="1">
    <source>
        <dbReference type="SAM" id="MobiDB-lite"/>
    </source>
</evidence>
<dbReference type="AlphaFoldDB" id="A0AAN7T4D1"/>
<sequence length="252" mass="28045">MSASISVARLRLQSVTQRSSKQAIRSFTSTTPFARQGSGEVRAPVNDPTTRVTPPNVSKTNETPVDSYGLRDAPLQEMATDAEKKRQMQAPNRQGVWSRSQMPRELAMSGPRFEQTIIDAQPRPYAAIELIHKQPVRWVDGHYVACDGGGGPLGHPKIFINVNQPKINWCTYCGLPYAQKHHRKYLESLPKEQLAFPLYPTGDPDEVAMPKTKTQMGEIQGEFPALKGELDANSIPQDGTSDNKEDRAYANR</sequence>
<evidence type="ECO:0000313" key="3">
    <source>
        <dbReference type="EMBL" id="KAK5088343.1"/>
    </source>
</evidence>
<evidence type="ECO:0000259" key="2">
    <source>
        <dbReference type="Pfam" id="PF10276"/>
    </source>
</evidence>
<dbReference type="Pfam" id="PF10276">
    <property type="entry name" value="zf-CHCC"/>
    <property type="match status" value="1"/>
</dbReference>
<keyword evidence="4" id="KW-1185">Reference proteome</keyword>
<reference evidence="3 4" key="1">
    <citation type="submission" date="2023-08" db="EMBL/GenBank/DDBJ databases">
        <title>Black Yeasts Isolated from many extreme environments.</title>
        <authorList>
            <person name="Coleine C."/>
            <person name="Stajich J.E."/>
            <person name="Selbmann L."/>
        </authorList>
    </citation>
    <scope>NUCLEOTIDE SEQUENCE [LARGE SCALE GENOMIC DNA]</scope>
    <source>
        <strain evidence="3 4">CCFEE 5910</strain>
    </source>
</reference>
<dbReference type="Proteomes" id="UP001309876">
    <property type="component" value="Unassembled WGS sequence"/>
</dbReference>
<organism evidence="3 4">
    <name type="scientific">Lithohypha guttulata</name>
    <dbReference type="NCBI Taxonomy" id="1690604"/>
    <lineage>
        <taxon>Eukaryota</taxon>
        <taxon>Fungi</taxon>
        <taxon>Dikarya</taxon>
        <taxon>Ascomycota</taxon>
        <taxon>Pezizomycotina</taxon>
        <taxon>Eurotiomycetes</taxon>
        <taxon>Chaetothyriomycetidae</taxon>
        <taxon>Chaetothyriales</taxon>
        <taxon>Trichomeriaceae</taxon>
        <taxon>Lithohypha</taxon>
    </lineage>
</organism>
<feature type="compositionally biased region" description="Basic and acidic residues" evidence="1">
    <location>
        <begin position="241"/>
        <end position="252"/>
    </location>
</feature>
<proteinExistence type="predicted"/>
<feature type="domain" description="Zinc finger CHCC-type" evidence="2">
    <location>
        <begin position="142"/>
        <end position="177"/>
    </location>
</feature>
<dbReference type="Gene3D" id="2.60.260.40">
    <property type="entry name" value="q5lls5 like domains"/>
    <property type="match status" value="1"/>
</dbReference>
<name>A0AAN7T4D1_9EURO</name>